<protein>
    <recommendedName>
        <fullName evidence="3">Serine hydrolase domain-containing protein</fullName>
    </recommendedName>
</protein>
<dbReference type="PANTHER" id="PTHR48070:SF6">
    <property type="entry name" value="ESTERASE OVCA2"/>
    <property type="match status" value="1"/>
</dbReference>
<dbReference type="GO" id="GO:0005737">
    <property type="term" value="C:cytoplasm"/>
    <property type="evidence" value="ECO:0007669"/>
    <property type="project" value="TreeGrafter"/>
</dbReference>
<dbReference type="GO" id="GO:0005634">
    <property type="term" value="C:nucleus"/>
    <property type="evidence" value="ECO:0007669"/>
    <property type="project" value="TreeGrafter"/>
</dbReference>
<feature type="domain" description="Serine hydrolase" evidence="3">
    <location>
        <begin position="81"/>
        <end position="334"/>
    </location>
</feature>
<proteinExistence type="predicted"/>
<organism evidence="4 5">
    <name type="scientific">Cryomyces minteri</name>
    <dbReference type="NCBI Taxonomy" id="331657"/>
    <lineage>
        <taxon>Eukaryota</taxon>
        <taxon>Fungi</taxon>
        <taxon>Dikarya</taxon>
        <taxon>Ascomycota</taxon>
        <taxon>Pezizomycotina</taxon>
        <taxon>Dothideomycetes</taxon>
        <taxon>Dothideomycetes incertae sedis</taxon>
        <taxon>Cryomyces</taxon>
    </lineage>
</organism>
<dbReference type="InterPro" id="IPR005645">
    <property type="entry name" value="FSH-like_dom"/>
</dbReference>
<sequence>MTLPGSPAPQPHLKSNLNLGDPSQDGQIRSGSAVMRPHSLTLARHATPPVALESINGLEKVSGHFTIQRTMVTTPSSFEPRKLKILMLHGFTQSGPLFHAKTRALEKNLEKQFPPAPKHGHLPMYPGGVQLSYPTAPIHLPAPDIPGFDVDGASATDKDDTDAWAWWRRKGDREPYRYEGMELGFEKIAQVLREQGPFDGVVGFSQGAAASGMVASLLESGRREAFEKAQSKGGMRYPESFEEDTGYVTDVIHPPMKFAVSYSGFGASTNPLYQAFYEPKIATPMLHFIGSVDTVVEEARSLRLVDACACSKIESERRVVYHPGGHFLPSSQKQYVAALVGFIREVVGGNVAGKKEEEAEDMDMPF</sequence>
<dbReference type="STRING" id="331657.A0A4U0WR01"/>
<dbReference type="GO" id="GO:0019748">
    <property type="term" value="P:secondary metabolic process"/>
    <property type="evidence" value="ECO:0007669"/>
    <property type="project" value="TreeGrafter"/>
</dbReference>
<comment type="caution">
    <text evidence="4">The sequence shown here is derived from an EMBL/GenBank/DDBJ whole genome shotgun (WGS) entry which is preliminary data.</text>
</comment>
<dbReference type="SUPFAM" id="SSF53474">
    <property type="entry name" value="alpha/beta-Hydrolases"/>
    <property type="match status" value="1"/>
</dbReference>
<evidence type="ECO:0000313" key="5">
    <source>
        <dbReference type="Proteomes" id="UP000308768"/>
    </source>
</evidence>
<keyword evidence="5" id="KW-1185">Reference proteome</keyword>
<dbReference type="EMBL" id="NAJN01001090">
    <property type="protein sequence ID" value="TKA65844.1"/>
    <property type="molecule type" value="Genomic_DNA"/>
</dbReference>
<dbReference type="InterPro" id="IPR050593">
    <property type="entry name" value="LovG"/>
</dbReference>
<name>A0A4U0WR01_9PEZI</name>
<dbReference type="OrthoDB" id="2094269at2759"/>
<dbReference type="InterPro" id="IPR029058">
    <property type="entry name" value="AB_hydrolase_fold"/>
</dbReference>
<feature type="compositionally biased region" description="Pro residues" evidence="2">
    <location>
        <begin position="1"/>
        <end position="10"/>
    </location>
</feature>
<dbReference type="PANTHER" id="PTHR48070">
    <property type="entry name" value="ESTERASE OVCA2"/>
    <property type="match status" value="1"/>
</dbReference>
<dbReference type="Proteomes" id="UP000308768">
    <property type="component" value="Unassembled WGS sequence"/>
</dbReference>
<evidence type="ECO:0000313" key="4">
    <source>
        <dbReference type="EMBL" id="TKA65844.1"/>
    </source>
</evidence>
<evidence type="ECO:0000256" key="2">
    <source>
        <dbReference type="SAM" id="MobiDB-lite"/>
    </source>
</evidence>
<evidence type="ECO:0000256" key="1">
    <source>
        <dbReference type="ARBA" id="ARBA00022801"/>
    </source>
</evidence>
<keyword evidence="1" id="KW-0378">Hydrolase</keyword>
<dbReference type="Pfam" id="PF03959">
    <property type="entry name" value="FSH1"/>
    <property type="match status" value="1"/>
</dbReference>
<evidence type="ECO:0000259" key="3">
    <source>
        <dbReference type="Pfam" id="PF03959"/>
    </source>
</evidence>
<dbReference type="AlphaFoldDB" id="A0A4U0WR01"/>
<dbReference type="Gene3D" id="3.40.50.1820">
    <property type="entry name" value="alpha/beta hydrolase"/>
    <property type="match status" value="1"/>
</dbReference>
<gene>
    <name evidence="4" type="ORF">B0A49_06858</name>
</gene>
<feature type="region of interest" description="Disordered" evidence="2">
    <location>
        <begin position="1"/>
        <end position="30"/>
    </location>
</feature>
<reference evidence="4 5" key="1">
    <citation type="submission" date="2017-03" db="EMBL/GenBank/DDBJ databases">
        <title>Genomes of endolithic fungi from Antarctica.</title>
        <authorList>
            <person name="Coleine C."/>
            <person name="Masonjones S."/>
            <person name="Stajich J.E."/>
        </authorList>
    </citation>
    <scope>NUCLEOTIDE SEQUENCE [LARGE SCALE GENOMIC DNA]</scope>
    <source>
        <strain evidence="4 5">CCFEE 5187</strain>
    </source>
</reference>
<accession>A0A4U0WR01</accession>
<dbReference type="GO" id="GO:0016787">
    <property type="term" value="F:hydrolase activity"/>
    <property type="evidence" value="ECO:0007669"/>
    <property type="project" value="UniProtKB-KW"/>
</dbReference>